<evidence type="ECO:0000313" key="2">
    <source>
        <dbReference type="EMBL" id="QIZ08722.1"/>
    </source>
</evidence>
<dbReference type="EMBL" id="CP051128">
    <property type="protein sequence ID" value="QIZ08722.1"/>
    <property type="molecule type" value="Genomic_DNA"/>
</dbReference>
<proteinExistence type="predicted"/>
<feature type="transmembrane region" description="Helical" evidence="1">
    <location>
        <begin position="45"/>
        <end position="63"/>
    </location>
</feature>
<keyword evidence="1" id="KW-1133">Transmembrane helix</keyword>
<organism evidence="2 3">
    <name type="scientific">Priestia megaterium</name>
    <name type="common">Bacillus megaterium</name>
    <dbReference type="NCBI Taxonomy" id="1404"/>
    <lineage>
        <taxon>Bacteria</taxon>
        <taxon>Bacillati</taxon>
        <taxon>Bacillota</taxon>
        <taxon>Bacilli</taxon>
        <taxon>Bacillales</taxon>
        <taxon>Bacillaceae</taxon>
        <taxon>Priestia</taxon>
    </lineage>
</organism>
<reference evidence="2 3" key="1">
    <citation type="submission" date="2020-04" db="EMBL/GenBank/DDBJ databases">
        <title>Genome-Wide Identification of 5-Methylcytosine Sites in Bacterial Genomes By High-Throughput Sequencing of MspJI Restriction Fragments.</title>
        <authorList>
            <person name="Wu V."/>
        </authorList>
    </citation>
    <scope>NUCLEOTIDE SEQUENCE [LARGE SCALE GENOMIC DNA]</scope>
    <source>
        <strain evidence="2 3">S2</strain>
    </source>
</reference>
<keyword evidence="1" id="KW-0472">Membrane</keyword>
<gene>
    <name evidence="2" type="ORF">HFZ78_20120</name>
</gene>
<name>A0A6H1P5L9_PRIMG</name>
<feature type="transmembrane region" description="Helical" evidence="1">
    <location>
        <begin position="69"/>
        <end position="89"/>
    </location>
</feature>
<keyword evidence="1" id="KW-0812">Transmembrane</keyword>
<sequence length="201" mass="23788">MTDSRNKDENEKNSLPKRIWNFMWGDSPLPELLDINTKLSPFDKILNVTWFVFLIISFVTSLLSIHIPLYLIITLPILILALCCIIILFRKEFGKQRFIHLAITIFMMLLSQEWVDLPSYLKNDYKTVEGIPTKFEFHMPRTGPRHWEVIVDDVNFSMPEKIKGESSERWFVIHYLPHSKFIIDYKILTKADTRTELQTLK</sequence>
<protein>
    <submittedName>
        <fullName evidence="2">Uncharacterized protein</fullName>
    </submittedName>
</protein>
<reference evidence="2 3" key="2">
    <citation type="submission" date="2020-04" db="EMBL/GenBank/DDBJ databases">
        <authorList>
            <person name="Fomenkov A."/>
            <person name="Anton B.P."/>
            <person name="Roberts R.J."/>
        </authorList>
    </citation>
    <scope>NUCLEOTIDE SEQUENCE [LARGE SCALE GENOMIC DNA]</scope>
    <source>
        <strain evidence="2 3">S2</strain>
    </source>
</reference>
<evidence type="ECO:0000313" key="3">
    <source>
        <dbReference type="Proteomes" id="UP000501868"/>
    </source>
</evidence>
<dbReference type="AlphaFoldDB" id="A0A6H1P5L9"/>
<dbReference type="Proteomes" id="UP000501868">
    <property type="component" value="Chromosome"/>
</dbReference>
<accession>A0A6H1P5L9</accession>
<evidence type="ECO:0000256" key="1">
    <source>
        <dbReference type="SAM" id="Phobius"/>
    </source>
</evidence>